<protein>
    <recommendedName>
        <fullName evidence="4">No apical meristem-associated C-terminal domain-containing protein</fullName>
    </recommendedName>
</protein>
<dbReference type="EnsemblPlants" id="Bo5g130230.1">
    <property type="protein sequence ID" value="Bo5g130230.1"/>
    <property type="gene ID" value="Bo5g130230"/>
</dbReference>
<proteinExistence type="predicted"/>
<accession>A0A0D3CK84</accession>
<evidence type="ECO:0000313" key="3">
    <source>
        <dbReference type="Proteomes" id="UP000032141"/>
    </source>
</evidence>
<keyword evidence="3" id="KW-1185">Reference proteome</keyword>
<dbReference type="PANTHER" id="PTHR45023:SF4">
    <property type="entry name" value="GLYCINE-RICH PROTEIN-RELATED"/>
    <property type="match status" value="1"/>
</dbReference>
<evidence type="ECO:0000313" key="2">
    <source>
        <dbReference type="EnsemblPlants" id="Bo5g130230.1"/>
    </source>
</evidence>
<feature type="region of interest" description="Disordered" evidence="1">
    <location>
        <begin position="127"/>
        <end position="180"/>
    </location>
</feature>
<dbReference type="AlphaFoldDB" id="A0A0D3CK84"/>
<dbReference type="Gramene" id="Bo5g130230.1">
    <property type="protein sequence ID" value="Bo5g130230.1"/>
    <property type="gene ID" value="Bo5g130230"/>
</dbReference>
<name>A0A0D3CK84_BRAOL</name>
<evidence type="ECO:0008006" key="4">
    <source>
        <dbReference type="Google" id="ProtNLM"/>
    </source>
</evidence>
<dbReference type="STRING" id="109376.A0A0D3CK84"/>
<organism evidence="2 3">
    <name type="scientific">Brassica oleracea var. oleracea</name>
    <dbReference type="NCBI Taxonomy" id="109376"/>
    <lineage>
        <taxon>Eukaryota</taxon>
        <taxon>Viridiplantae</taxon>
        <taxon>Streptophyta</taxon>
        <taxon>Embryophyta</taxon>
        <taxon>Tracheophyta</taxon>
        <taxon>Spermatophyta</taxon>
        <taxon>Magnoliopsida</taxon>
        <taxon>eudicotyledons</taxon>
        <taxon>Gunneridae</taxon>
        <taxon>Pentapetalae</taxon>
        <taxon>rosids</taxon>
        <taxon>malvids</taxon>
        <taxon>Brassicales</taxon>
        <taxon>Brassicaceae</taxon>
        <taxon>Brassiceae</taxon>
        <taxon>Brassica</taxon>
    </lineage>
</organism>
<reference evidence="2" key="2">
    <citation type="submission" date="2015-03" db="UniProtKB">
        <authorList>
            <consortium name="EnsemblPlants"/>
        </authorList>
    </citation>
    <scope>IDENTIFICATION</scope>
</reference>
<dbReference type="HOGENOM" id="CLU_012390_0_0_1"/>
<sequence>MDSNPYNQMSNFVDLLESQQHTVFGYVQGSVELCSSQVPLFFTQSTEASIPTQDTSVESIQRRKWTPIDDVVLISTWLNTSKNHVVGNEQRSGAFWKRIAAYFAASPKELRNDQKWCEFSTSKTEGSAKKRKCDESAQSSTSHATETTTGENKEGTIHPPGIKASKGHGKKKMASDGKDGKSLSEYQSMWNINMQDLAIKEKLSKMKLLDSLLAKTESLLDYEEALKKKLITDLLSN</sequence>
<reference evidence="2 3" key="1">
    <citation type="journal article" date="2014" name="Genome Biol.">
        <title>Transcriptome and methylome profiling reveals relics of genome dominance in the mesopolyploid Brassica oleracea.</title>
        <authorList>
            <person name="Parkin I.A."/>
            <person name="Koh C."/>
            <person name="Tang H."/>
            <person name="Robinson S.J."/>
            <person name="Kagale S."/>
            <person name="Clarke W.E."/>
            <person name="Town C.D."/>
            <person name="Nixon J."/>
            <person name="Krishnakumar V."/>
            <person name="Bidwell S.L."/>
            <person name="Denoeud F."/>
            <person name="Belcram H."/>
            <person name="Links M.G."/>
            <person name="Just J."/>
            <person name="Clarke C."/>
            <person name="Bender T."/>
            <person name="Huebert T."/>
            <person name="Mason A.S."/>
            <person name="Pires J.C."/>
            <person name="Barker G."/>
            <person name="Moore J."/>
            <person name="Walley P.G."/>
            <person name="Manoli S."/>
            <person name="Batley J."/>
            <person name="Edwards D."/>
            <person name="Nelson M.N."/>
            <person name="Wang X."/>
            <person name="Paterson A.H."/>
            <person name="King G."/>
            <person name="Bancroft I."/>
            <person name="Chalhoub B."/>
            <person name="Sharpe A.G."/>
        </authorList>
    </citation>
    <scope>NUCLEOTIDE SEQUENCE</scope>
    <source>
        <strain evidence="2 3">cv. TO1000</strain>
    </source>
</reference>
<dbReference type="Proteomes" id="UP000032141">
    <property type="component" value="Chromosome C5"/>
</dbReference>
<evidence type="ECO:0000256" key="1">
    <source>
        <dbReference type="SAM" id="MobiDB-lite"/>
    </source>
</evidence>
<dbReference type="PANTHER" id="PTHR45023">
    <property type="match status" value="1"/>
</dbReference>
<dbReference type="OMA" id="SEYQSMW"/>